<keyword evidence="1" id="KW-1133">Transmembrane helix</keyword>
<keyword evidence="1" id="KW-0472">Membrane</keyword>
<keyword evidence="1" id="KW-0812">Transmembrane</keyword>
<organism evidence="2 3">
    <name type="scientific">Populus alba x Populus x berolinensis</name>
    <dbReference type="NCBI Taxonomy" id="444605"/>
    <lineage>
        <taxon>Eukaryota</taxon>
        <taxon>Viridiplantae</taxon>
        <taxon>Streptophyta</taxon>
        <taxon>Embryophyta</taxon>
        <taxon>Tracheophyta</taxon>
        <taxon>Spermatophyta</taxon>
        <taxon>Magnoliopsida</taxon>
        <taxon>eudicotyledons</taxon>
        <taxon>Gunneridae</taxon>
        <taxon>Pentapetalae</taxon>
        <taxon>rosids</taxon>
        <taxon>fabids</taxon>
        <taxon>Malpighiales</taxon>
        <taxon>Salicaceae</taxon>
        <taxon>Saliceae</taxon>
        <taxon>Populus</taxon>
    </lineage>
</organism>
<name>A0AAD6W7E2_9ROSI</name>
<evidence type="ECO:0000313" key="2">
    <source>
        <dbReference type="EMBL" id="KAJ7001491.1"/>
    </source>
</evidence>
<keyword evidence="3" id="KW-1185">Reference proteome</keyword>
<comment type="caution">
    <text evidence="2">The sequence shown here is derived from an EMBL/GenBank/DDBJ whole genome shotgun (WGS) entry which is preliminary data.</text>
</comment>
<accession>A0AAD6W7E2</accession>
<dbReference type="AlphaFoldDB" id="A0AAD6W7E2"/>
<gene>
    <name evidence="2" type="ORF">NC653_011798</name>
</gene>
<dbReference type="Proteomes" id="UP001164929">
    <property type="component" value="Chromosome 4"/>
</dbReference>
<protein>
    <submittedName>
        <fullName evidence="2">Uncharacterized protein</fullName>
    </submittedName>
</protein>
<dbReference type="EMBL" id="JAQIZT010000004">
    <property type="protein sequence ID" value="KAJ7001491.1"/>
    <property type="molecule type" value="Genomic_DNA"/>
</dbReference>
<reference evidence="2 3" key="1">
    <citation type="journal article" date="2023" name="Mol. Ecol. Resour.">
        <title>Chromosome-level genome assembly of a triploid poplar Populus alba 'Berolinensis'.</title>
        <authorList>
            <person name="Chen S."/>
            <person name="Yu Y."/>
            <person name="Wang X."/>
            <person name="Wang S."/>
            <person name="Zhang T."/>
            <person name="Zhou Y."/>
            <person name="He R."/>
            <person name="Meng N."/>
            <person name="Wang Y."/>
            <person name="Liu W."/>
            <person name="Liu Z."/>
            <person name="Liu J."/>
            <person name="Guo Q."/>
            <person name="Huang H."/>
            <person name="Sederoff R.R."/>
            <person name="Wang G."/>
            <person name="Qu G."/>
            <person name="Chen S."/>
        </authorList>
    </citation>
    <scope>NUCLEOTIDE SEQUENCE [LARGE SCALE GENOMIC DNA]</scope>
    <source>
        <strain evidence="2">SC-2020</strain>
    </source>
</reference>
<sequence>MINVKLDTRALVGNIFNCFNFVPLGLGMALFVSKTTAGSFLIQPITINTIRSF</sequence>
<proteinExistence type="predicted"/>
<evidence type="ECO:0000256" key="1">
    <source>
        <dbReference type="SAM" id="Phobius"/>
    </source>
</evidence>
<feature type="transmembrane region" description="Helical" evidence="1">
    <location>
        <begin position="12"/>
        <end position="32"/>
    </location>
</feature>
<evidence type="ECO:0000313" key="3">
    <source>
        <dbReference type="Proteomes" id="UP001164929"/>
    </source>
</evidence>